<evidence type="ECO:0000256" key="11">
    <source>
        <dbReference type="ARBA" id="ARBA00023319"/>
    </source>
</evidence>
<comment type="subcellular location">
    <subcellularLocation>
        <location evidence="1">Membrane</location>
        <topology evidence="1">Single-pass type I membrane protein</topology>
    </subcellularLocation>
</comment>
<feature type="domain" description="Ig-like" evidence="13">
    <location>
        <begin position="109"/>
        <end position="174"/>
    </location>
</feature>
<dbReference type="InParanoid" id="A0A6P6EI69"/>
<evidence type="ECO:0000256" key="2">
    <source>
        <dbReference type="ARBA" id="ARBA00010890"/>
    </source>
</evidence>
<dbReference type="FunFam" id="2.60.40.10:FF:000136">
    <property type="entry name" value="Ciliary neurotrophic factor receptor alpha"/>
    <property type="match status" value="1"/>
</dbReference>
<evidence type="ECO:0000256" key="5">
    <source>
        <dbReference type="ARBA" id="ARBA00022737"/>
    </source>
</evidence>
<proteinExistence type="inferred from homology"/>
<keyword evidence="8" id="KW-1015">Disulfide bond</keyword>
<keyword evidence="11" id="KW-0393">Immunoglobulin domain</keyword>
<organism evidence="15 16">
    <name type="scientific">Octodon degus</name>
    <name type="common">Degu</name>
    <name type="synonym">Sciurus degus</name>
    <dbReference type="NCBI Taxonomy" id="10160"/>
    <lineage>
        <taxon>Eukaryota</taxon>
        <taxon>Metazoa</taxon>
        <taxon>Chordata</taxon>
        <taxon>Craniata</taxon>
        <taxon>Vertebrata</taxon>
        <taxon>Euteleostomi</taxon>
        <taxon>Mammalia</taxon>
        <taxon>Eutheria</taxon>
        <taxon>Euarchontoglires</taxon>
        <taxon>Glires</taxon>
        <taxon>Rodentia</taxon>
        <taxon>Hystricomorpha</taxon>
        <taxon>Octodontidae</taxon>
        <taxon>Octodon</taxon>
    </lineage>
</organism>
<evidence type="ECO:0000313" key="16">
    <source>
        <dbReference type="RefSeq" id="XP_023571707.1"/>
    </source>
</evidence>
<keyword evidence="6 12" id="KW-1133">Transmembrane helix</keyword>
<keyword evidence="4" id="KW-0732">Signal</keyword>
<dbReference type="FunCoup" id="A0A6P6EI69">
    <property type="interactions" value="390"/>
</dbReference>
<evidence type="ECO:0000256" key="10">
    <source>
        <dbReference type="ARBA" id="ARBA00023180"/>
    </source>
</evidence>
<reference evidence="16" key="1">
    <citation type="submission" date="2025-08" db="UniProtKB">
        <authorList>
            <consortium name="RefSeq"/>
        </authorList>
    </citation>
    <scope>IDENTIFICATION</scope>
</reference>
<evidence type="ECO:0000256" key="6">
    <source>
        <dbReference type="ARBA" id="ARBA00022989"/>
    </source>
</evidence>
<feature type="domain" description="Fibronectin type-III" evidence="14">
    <location>
        <begin position="282"/>
        <end position="379"/>
    </location>
</feature>
<dbReference type="PROSITE" id="PS50835">
    <property type="entry name" value="IG_LIKE"/>
    <property type="match status" value="1"/>
</dbReference>
<evidence type="ECO:0000256" key="8">
    <source>
        <dbReference type="ARBA" id="ARBA00023157"/>
    </source>
</evidence>
<dbReference type="GO" id="GO:0016020">
    <property type="term" value="C:membrane"/>
    <property type="evidence" value="ECO:0007669"/>
    <property type="project" value="UniProtKB-SubCell"/>
</dbReference>
<evidence type="ECO:0000256" key="12">
    <source>
        <dbReference type="SAM" id="Phobius"/>
    </source>
</evidence>
<evidence type="ECO:0000256" key="9">
    <source>
        <dbReference type="ARBA" id="ARBA00023170"/>
    </source>
</evidence>
<dbReference type="InterPro" id="IPR053073">
    <property type="entry name" value="IL11/IL27_subunit_beta"/>
</dbReference>
<dbReference type="InterPro" id="IPR036116">
    <property type="entry name" value="FN3_sf"/>
</dbReference>
<keyword evidence="3 12" id="KW-0812">Transmembrane</keyword>
<gene>
    <name evidence="16" type="primary">Il11ra</name>
</gene>
<dbReference type="PANTHER" id="PTHR48483:SF2">
    <property type="entry name" value="INTERLEUKIN-27 SUBUNIT BETA"/>
    <property type="match status" value="1"/>
</dbReference>
<dbReference type="OrthoDB" id="418412at2759"/>
<dbReference type="PANTHER" id="PTHR48483">
    <property type="entry name" value="INTERLEUKIN-27 SUBUNIT BETA"/>
    <property type="match status" value="1"/>
</dbReference>
<evidence type="ECO:0000259" key="14">
    <source>
        <dbReference type="PROSITE" id="PS50853"/>
    </source>
</evidence>
<feature type="transmembrane region" description="Helical" evidence="12">
    <location>
        <begin position="423"/>
        <end position="448"/>
    </location>
</feature>
<protein>
    <submittedName>
        <fullName evidence="16">Interleukin-11 receptor subunit alpha isoform X1</fullName>
    </submittedName>
</protein>
<dbReference type="FunFam" id="2.60.40.10:FF:000545">
    <property type="entry name" value="Interleukin-11 receptor subunit alpha"/>
    <property type="match status" value="1"/>
</dbReference>
<dbReference type="AlphaFoldDB" id="A0A6P6EI69"/>
<dbReference type="SMART" id="SM00060">
    <property type="entry name" value="FN3"/>
    <property type="match status" value="2"/>
</dbReference>
<dbReference type="GO" id="GO:0004896">
    <property type="term" value="F:cytokine receptor activity"/>
    <property type="evidence" value="ECO:0007669"/>
    <property type="project" value="InterPro"/>
</dbReference>
<keyword evidence="9 16" id="KW-0675">Receptor</keyword>
<evidence type="ECO:0000256" key="3">
    <source>
        <dbReference type="ARBA" id="ARBA00022692"/>
    </source>
</evidence>
<dbReference type="Proteomes" id="UP000515203">
    <property type="component" value="Unplaced"/>
</dbReference>
<accession>A0A6P6EI69</accession>
<comment type="similarity">
    <text evidence="2">Belongs to the type I cytokine receptor family. Type 3 subfamily.</text>
</comment>
<sequence length="479" mass="52880">MSCFYCTVDRPVLNTHGLPFFCPRVHEGWRCSQWFCYVAQPGLELAAILLPQPRITDEQQLFRAEQGPAGCSYSPGFCLLPLPPGLGPPRGPIWAAWQASDAVLPRSECWSLPHLTSRTPVYWFRDKEPTLLQGPDSGLGHELVLAQADFTDEGTYLCHTPDGQLGGTVTLKLGSPPERPVVSCQASDYENISCTWSPSQVSGLPTHYVASYRKKLPGTGDQRVTLSTGQPCPQDLLRAARCVIYWAEFWSQYRINVTEVNPLGASSRVLDVSLQHILRPDPPEGLRVESVPGYPRRLHASWTYPSSWPQQPHFLLKFRLQYRPSQHPAWSTVEPIGLEEVITDAVAGLPHAVRVSARDFLDAGTWSAWSVEVWGTPSTGSLTNEIPDAGKLHTQLADSTGPPRPSLQPDPWPLDHRDPLEQMVVLVSLGIFSFLGLAAGALALGFWLRLRWGGKDAHQKPGFLASMIPVDKLPGTPDL</sequence>
<dbReference type="InterPro" id="IPR003530">
    <property type="entry name" value="Hematopoietin_rcpt_L_F3_CS"/>
</dbReference>
<keyword evidence="15" id="KW-1185">Reference proteome</keyword>
<dbReference type="GeneID" id="101563639"/>
<evidence type="ECO:0000313" key="15">
    <source>
        <dbReference type="Proteomes" id="UP000515203"/>
    </source>
</evidence>
<name>A0A6P6EI69_OCTDE</name>
<evidence type="ECO:0000259" key="13">
    <source>
        <dbReference type="PROSITE" id="PS50835"/>
    </source>
</evidence>
<dbReference type="CTD" id="3590"/>
<dbReference type="GO" id="GO:0007565">
    <property type="term" value="P:female pregnancy"/>
    <property type="evidence" value="ECO:0007669"/>
    <property type="project" value="UniProtKB-ARBA"/>
</dbReference>
<dbReference type="CDD" id="cd00063">
    <property type="entry name" value="FN3"/>
    <property type="match status" value="1"/>
</dbReference>
<keyword evidence="7 12" id="KW-0472">Membrane</keyword>
<dbReference type="InterPro" id="IPR013783">
    <property type="entry name" value="Ig-like_fold"/>
</dbReference>
<dbReference type="RefSeq" id="XP_023571707.1">
    <property type="nucleotide sequence ID" value="XM_023715939.1"/>
</dbReference>
<dbReference type="PROSITE" id="PS50853">
    <property type="entry name" value="FN3"/>
    <property type="match status" value="2"/>
</dbReference>
<dbReference type="SUPFAM" id="SSF49265">
    <property type="entry name" value="Fibronectin type III"/>
    <property type="match status" value="2"/>
</dbReference>
<dbReference type="PROSITE" id="PS01354">
    <property type="entry name" value="HEMATOPO_REC_L_F3"/>
    <property type="match status" value="1"/>
</dbReference>
<dbReference type="InterPro" id="IPR003961">
    <property type="entry name" value="FN3_dom"/>
</dbReference>
<dbReference type="InterPro" id="IPR007110">
    <property type="entry name" value="Ig-like_dom"/>
</dbReference>
<dbReference type="Gene3D" id="2.60.40.10">
    <property type="entry name" value="Immunoglobulins"/>
    <property type="match status" value="2"/>
</dbReference>
<dbReference type="InterPro" id="IPR036179">
    <property type="entry name" value="Ig-like_dom_sf"/>
</dbReference>
<evidence type="ECO:0000256" key="1">
    <source>
        <dbReference type="ARBA" id="ARBA00004479"/>
    </source>
</evidence>
<evidence type="ECO:0000256" key="4">
    <source>
        <dbReference type="ARBA" id="ARBA00022729"/>
    </source>
</evidence>
<keyword evidence="10" id="KW-0325">Glycoprotein</keyword>
<dbReference type="SUPFAM" id="SSF48726">
    <property type="entry name" value="Immunoglobulin"/>
    <property type="match status" value="1"/>
</dbReference>
<keyword evidence="5" id="KW-0677">Repeat</keyword>
<evidence type="ECO:0000256" key="7">
    <source>
        <dbReference type="ARBA" id="ARBA00023136"/>
    </source>
</evidence>
<feature type="domain" description="Fibronectin type-III" evidence="14">
    <location>
        <begin position="176"/>
        <end position="281"/>
    </location>
</feature>